<evidence type="ECO:0000313" key="1">
    <source>
        <dbReference type="EMBL" id="GAH78737.1"/>
    </source>
</evidence>
<protein>
    <submittedName>
        <fullName evidence="1">Uncharacterized protein</fullName>
    </submittedName>
</protein>
<dbReference type="AlphaFoldDB" id="X1IAK9"/>
<gene>
    <name evidence="1" type="ORF">S03H2_66194</name>
</gene>
<dbReference type="EMBL" id="BARU01043192">
    <property type="protein sequence ID" value="GAH78737.1"/>
    <property type="molecule type" value="Genomic_DNA"/>
</dbReference>
<organism evidence="1">
    <name type="scientific">marine sediment metagenome</name>
    <dbReference type="NCBI Taxonomy" id="412755"/>
    <lineage>
        <taxon>unclassified sequences</taxon>
        <taxon>metagenomes</taxon>
        <taxon>ecological metagenomes</taxon>
    </lineage>
</organism>
<dbReference type="Pfam" id="PF03237">
    <property type="entry name" value="Terminase_6N"/>
    <property type="match status" value="1"/>
</dbReference>
<reference evidence="1" key="1">
    <citation type="journal article" date="2014" name="Front. Microbiol.">
        <title>High frequency of phylogenetically diverse reductive dehalogenase-homologous genes in deep subseafloor sedimentary metagenomes.</title>
        <authorList>
            <person name="Kawai M."/>
            <person name="Futagami T."/>
            <person name="Toyoda A."/>
            <person name="Takaki Y."/>
            <person name="Nishi S."/>
            <person name="Hori S."/>
            <person name="Arai W."/>
            <person name="Tsubouchi T."/>
            <person name="Morono Y."/>
            <person name="Uchiyama I."/>
            <person name="Ito T."/>
            <person name="Fujiyama A."/>
            <person name="Inagaki F."/>
            <person name="Takami H."/>
        </authorList>
    </citation>
    <scope>NUCLEOTIDE SEQUENCE</scope>
    <source>
        <strain evidence="1">Expedition CK06-06</strain>
    </source>
</reference>
<proteinExistence type="predicted"/>
<sequence length="195" mass="22899">IGLDYDYKKQDAVLFLGTGGKIYLRSTENPLSLEGIQARAGWADEAGQMKKWAWIVMQARVGFRRGRLLFTTTPYSMNWLYKDIVKPFEEGDKNYFVSQFKSTLNPYYPEEEYARAKANLDPDTFDMRYKGLFKKRTGLVYKEFTEDMVVKPFPIPEEYKDEILNKMIFGWTIIDGIDWGYNHPFVFSQFAKNPK</sequence>
<dbReference type="Gene3D" id="3.30.420.280">
    <property type="match status" value="1"/>
</dbReference>
<dbReference type="Gene3D" id="3.40.50.300">
    <property type="entry name" value="P-loop containing nucleotide triphosphate hydrolases"/>
    <property type="match status" value="1"/>
</dbReference>
<feature type="non-terminal residue" evidence="1">
    <location>
        <position position="195"/>
    </location>
</feature>
<comment type="caution">
    <text evidence="1">The sequence shown here is derived from an EMBL/GenBank/DDBJ whole genome shotgun (WGS) entry which is preliminary data.</text>
</comment>
<feature type="non-terminal residue" evidence="1">
    <location>
        <position position="1"/>
    </location>
</feature>
<dbReference type="InterPro" id="IPR027417">
    <property type="entry name" value="P-loop_NTPase"/>
</dbReference>
<name>X1IAK9_9ZZZZ</name>
<accession>X1IAK9</accession>